<keyword evidence="15" id="KW-1185">Reference proteome</keyword>
<evidence type="ECO:0000259" key="13">
    <source>
        <dbReference type="Pfam" id="PF07687"/>
    </source>
</evidence>
<dbReference type="RefSeq" id="WP_171582551.1">
    <property type="nucleotide sequence ID" value="NZ_JAAVLX010000010.1"/>
</dbReference>
<organism evidence="14 15">
    <name type="scientific">Bradyrhizobium australiense</name>
    <dbReference type="NCBI Taxonomy" id="2721161"/>
    <lineage>
        <taxon>Bacteria</taxon>
        <taxon>Pseudomonadati</taxon>
        <taxon>Pseudomonadota</taxon>
        <taxon>Alphaproteobacteria</taxon>
        <taxon>Hyphomicrobiales</taxon>
        <taxon>Nitrobacteraceae</taxon>
        <taxon>Bradyrhizobium</taxon>
    </lineage>
</organism>
<dbReference type="GO" id="GO:0009089">
    <property type="term" value="P:lysine biosynthetic process via diaminopimelate"/>
    <property type="evidence" value="ECO:0007669"/>
    <property type="project" value="UniProtKB-UniPathway"/>
</dbReference>
<dbReference type="EMBL" id="JAAVLX010000010">
    <property type="protein sequence ID" value="NOJ43336.1"/>
    <property type="molecule type" value="Genomic_DNA"/>
</dbReference>
<evidence type="ECO:0000256" key="4">
    <source>
        <dbReference type="ARBA" id="ARBA00006247"/>
    </source>
</evidence>
<feature type="domain" description="Peptidase M20 dimerisation" evidence="13">
    <location>
        <begin position="171"/>
        <end position="273"/>
    </location>
</feature>
<evidence type="ECO:0000256" key="11">
    <source>
        <dbReference type="ARBA" id="ARBA00023285"/>
    </source>
</evidence>
<dbReference type="SUPFAM" id="SSF53187">
    <property type="entry name" value="Zn-dependent exopeptidases"/>
    <property type="match status" value="1"/>
</dbReference>
<dbReference type="CDD" id="cd08659">
    <property type="entry name" value="M20_ArgE_DapE-like"/>
    <property type="match status" value="1"/>
</dbReference>
<evidence type="ECO:0000256" key="2">
    <source>
        <dbReference type="ARBA" id="ARBA00001947"/>
    </source>
</evidence>
<dbReference type="UniPathway" id="UPA00034">
    <property type="reaction ID" value="UER00021"/>
</dbReference>
<comment type="pathway">
    <text evidence="3">Amino-acid biosynthesis; L-lysine biosynthesis via DAP pathway; LL-2,6-diaminopimelate from (S)-tetrahydrodipicolinate (succinylase route): step 3/3.</text>
</comment>
<dbReference type="Gene3D" id="3.40.630.10">
    <property type="entry name" value="Zn peptidases"/>
    <property type="match status" value="1"/>
</dbReference>
<comment type="caution">
    <text evidence="14">The sequence shown here is derived from an EMBL/GenBank/DDBJ whole genome shotgun (WGS) entry which is preliminary data.</text>
</comment>
<evidence type="ECO:0000256" key="10">
    <source>
        <dbReference type="ARBA" id="ARBA00022833"/>
    </source>
</evidence>
<evidence type="ECO:0000313" key="15">
    <source>
        <dbReference type="Proteomes" id="UP000544122"/>
    </source>
</evidence>
<evidence type="ECO:0000256" key="9">
    <source>
        <dbReference type="ARBA" id="ARBA00022801"/>
    </source>
</evidence>
<comment type="similarity">
    <text evidence="4">Belongs to the peptidase M20A family.</text>
</comment>
<comment type="catalytic activity">
    <reaction evidence="12">
        <text>N-succinyl-(2S,6S)-2,6-diaminopimelate + H2O = (2S,6S)-2,6-diaminopimelate + succinate</text>
        <dbReference type="Rhea" id="RHEA:22608"/>
        <dbReference type="ChEBI" id="CHEBI:15377"/>
        <dbReference type="ChEBI" id="CHEBI:30031"/>
        <dbReference type="ChEBI" id="CHEBI:57609"/>
        <dbReference type="ChEBI" id="CHEBI:58087"/>
        <dbReference type="EC" id="3.5.1.18"/>
    </reaction>
</comment>
<gene>
    <name evidence="14" type="ORF">HCN58_27865</name>
</gene>
<sequence>MPIDPIELSRELIAFNTINPPGNELSCVRHLENILAGAGLETSLQRFASDRANLIARIEGIGSKPPLCFTGHVDTVPLGNAPWSVDAFAGDIIDGKMYGRGSTDMKCGVAAFVAAIGNMTAQLKGISGVVLVITAGEEIGCEGAFHLARADILGRAGAIVVAEPTSNAALVGHKGALWLRLTLKGVTAHGSMPHLGINAAFKAARVLMALENFQFNIAPHPYLGSPTLNVGTVRAGLNVNSVPDLAEIGVDIRSIPGLDHSRIQEHLKAELGDDISLEPIVDVGAVWTDPSSSWIKDVYGIVRDVTGEDAGSEPRTAPYFTDASALTPAFGNPPTIILGPGEAAKAHQTDEYCSVQRIREATDIYSRVAATWSGTSE</sequence>
<comment type="cofactor">
    <cofactor evidence="2">
        <name>Zn(2+)</name>
        <dbReference type="ChEBI" id="CHEBI:29105"/>
    </cofactor>
</comment>
<keyword evidence="9" id="KW-0378">Hydrolase</keyword>
<keyword evidence="8" id="KW-0479">Metal-binding</keyword>
<dbReference type="Proteomes" id="UP000544122">
    <property type="component" value="Unassembled WGS sequence"/>
</dbReference>
<name>A0A7Y4LYJ9_9BRAD</name>
<dbReference type="NCBIfam" id="TIGR01910">
    <property type="entry name" value="DapE-ArgE"/>
    <property type="match status" value="1"/>
</dbReference>
<dbReference type="Gene3D" id="3.30.70.360">
    <property type="match status" value="1"/>
</dbReference>
<keyword evidence="11" id="KW-0170">Cobalt</keyword>
<protein>
    <recommendedName>
        <fullName evidence="6">Probable succinyl-diaminopimelate desuccinylase</fullName>
        <ecNumber evidence="5">3.5.1.18</ecNumber>
    </recommendedName>
</protein>
<dbReference type="PANTHER" id="PTHR43808">
    <property type="entry name" value="ACETYLORNITHINE DEACETYLASE"/>
    <property type="match status" value="1"/>
</dbReference>
<dbReference type="Pfam" id="PF07687">
    <property type="entry name" value="M20_dimer"/>
    <property type="match status" value="1"/>
</dbReference>
<dbReference type="InterPro" id="IPR011650">
    <property type="entry name" value="Peptidase_M20_dimer"/>
</dbReference>
<evidence type="ECO:0000256" key="1">
    <source>
        <dbReference type="ARBA" id="ARBA00001941"/>
    </source>
</evidence>
<dbReference type="GO" id="GO:0009014">
    <property type="term" value="F:succinyl-diaminopimelate desuccinylase activity"/>
    <property type="evidence" value="ECO:0007669"/>
    <property type="project" value="UniProtKB-EC"/>
</dbReference>
<evidence type="ECO:0000256" key="7">
    <source>
        <dbReference type="ARBA" id="ARBA00022605"/>
    </source>
</evidence>
<keyword evidence="7" id="KW-0028">Amino-acid biosynthesis</keyword>
<evidence type="ECO:0000256" key="12">
    <source>
        <dbReference type="ARBA" id="ARBA00051301"/>
    </source>
</evidence>
<dbReference type="EC" id="3.5.1.18" evidence="5"/>
<evidence type="ECO:0000256" key="8">
    <source>
        <dbReference type="ARBA" id="ARBA00022723"/>
    </source>
</evidence>
<dbReference type="InterPro" id="IPR001261">
    <property type="entry name" value="ArgE/DapE_CS"/>
</dbReference>
<dbReference type="PROSITE" id="PS00759">
    <property type="entry name" value="ARGE_DAPE_CPG2_2"/>
    <property type="match status" value="1"/>
</dbReference>
<evidence type="ECO:0000256" key="3">
    <source>
        <dbReference type="ARBA" id="ARBA00005130"/>
    </source>
</evidence>
<dbReference type="InterPro" id="IPR002933">
    <property type="entry name" value="Peptidase_M20"/>
</dbReference>
<comment type="cofactor">
    <cofactor evidence="1">
        <name>Co(2+)</name>
        <dbReference type="ChEBI" id="CHEBI:48828"/>
    </cofactor>
</comment>
<proteinExistence type="inferred from homology"/>
<evidence type="ECO:0000256" key="6">
    <source>
        <dbReference type="ARBA" id="ARBA00016853"/>
    </source>
</evidence>
<evidence type="ECO:0000256" key="5">
    <source>
        <dbReference type="ARBA" id="ARBA00011921"/>
    </source>
</evidence>
<dbReference type="Pfam" id="PF01546">
    <property type="entry name" value="Peptidase_M20"/>
    <property type="match status" value="1"/>
</dbReference>
<keyword evidence="10" id="KW-0862">Zinc</keyword>
<reference evidence="14 15" key="1">
    <citation type="submission" date="2020-03" db="EMBL/GenBank/DDBJ databases">
        <title>Bradyrhizobium diversity isolated from nodules of Indigofera sp.</title>
        <authorList>
            <person name="Klepa M."/>
            <person name="Helene L."/>
            <person name="Hungria M."/>
        </authorList>
    </citation>
    <scope>NUCLEOTIDE SEQUENCE [LARGE SCALE GENOMIC DNA]</scope>
    <source>
        <strain evidence="14 15">WSM 1791</strain>
    </source>
</reference>
<dbReference type="InterPro" id="IPR010182">
    <property type="entry name" value="ArgE/DapE"/>
</dbReference>
<dbReference type="SUPFAM" id="SSF55031">
    <property type="entry name" value="Bacterial exopeptidase dimerisation domain"/>
    <property type="match status" value="1"/>
</dbReference>
<dbReference type="InterPro" id="IPR050072">
    <property type="entry name" value="Peptidase_M20A"/>
</dbReference>
<dbReference type="AlphaFoldDB" id="A0A7Y4LYJ9"/>
<dbReference type="GO" id="GO:0046872">
    <property type="term" value="F:metal ion binding"/>
    <property type="evidence" value="ECO:0007669"/>
    <property type="project" value="UniProtKB-KW"/>
</dbReference>
<accession>A0A7Y4LYJ9</accession>
<dbReference type="PANTHER" id="PTHR43808:SF8">
    <property type="entry name" value="PEPTIDASE M20 DIMERISATION DOMAIN-CONTAINING PROTEIN"/>
    <property type="match status" value="1"/>
</dbReference>
<dbReference type="InterPro" id="IPR036264">
    <property type="entry name" value="Bact_exopeptidase_dim_dom"/>
</dbReference>
<evidence type="ECO:0000313" key="14">
    <source>
        <dbReference type="EMBL" id="NOJ43336.1"/>
    </source>
</evidence>